<keyword evidence="2" id="KW-1185">Reference proteome</keyword>
<protein>
    <submittedName>
        <fullName evidence="1">7770_t:CDS:1</fullName>
    </submittedName>
</protein>
<dbReference type="EMBL" id="CAJVPT010008753">
    <property type="protein sequence ID" value="CAG8554891.1"/>
    <property type="molecule type" value="Genomic_DNA"/>
</dbReference>
<evidence type="ECO:0000313" key="2">
    <source>
        <dbReference type="Proteomes" id="UP000789525"/>
    </source>
</evidence>
<organism evidence="1 2">
    <name type="scientific">Acaulospora colombiana</name>
    <dbReference type="NCBI Taxonomy" id="27376"/>
    <lineage>
        <taxon>Eukaryota</taxon>
        <taxon>Fungi</taxon>
        <taxon>Fungi incertae sedis</taxon>
        <taxon>Mucoromycota</taxon>
        <taxon>Glomeromycotina</taxon>
        <taxon>Glomeromycetes</taxon>
        <taxon>Diversisporales</taxon>
        <taxon>Acaulosporaceae</taxon>
        <taxon>Acaulospora</taxon>
    </lineage>
</organism>
<reference evidence="1" key="1">
    <citation type="submission" date="2021-06" db="EMBL/GenBank/DDBJ databases">
        <authorList>
            <person name="Kallberg Y."/>
            <person name="Tangrot J."/>
            <person name="Rosling A."/>
        </authorList>
    </citation>
    <scope>NUCLEOTIDE SEQUENCE</scope>
    <source>
        <strain evidence="1">CL356</strain>
    </source>
</reference>
<dbReference type="Proteomes" id="UP000789525">
    <property type="component" value="Unassembled WGS sequence"/>
</dbReference>
<gene>
    <name evidence="1" type="ORF">ACOLOM_LOCUS5002</name>
</gene>
<evidence type="ECO:0000313" key="1">
    <source>
        <dbReference type="EMBL" id="CAG8554891.1"/>
    </source>
</evidence>
<sequence length="239" mass="28211">MPVPQLIPNTSIEMQRYELAEQRRQARLSHFLHEDEYGRREQTRLDEIRKIMRNWSELSNVERKSSAEVPPLLQEPESYEEDNTDDNDPAKLFLNRRKSIIRDSLLVQPDRRLISETFAEVVEVVLPQHANTLQITFGGQIIAWMEQSVRVSASRHSRKFILLASIDSLQFLKPTYVGDVDFNNMPVRVPRVVPDNEEEEVMFSGSELRRKRRLYQRRELVQKELSAHPEEFEQNLQDK</sequence>
<accession>A0ACA9LWI6</accession>
<comment type="caution">
    <text evidence="1">The sequence shown here is derived from an EMBL/GenBank/DDBJ whole genome shotgun (WGS) entry which is preliminary data.</text>
</comment>
<proteinExistence type="predicted"/>
<name>A0ACA9LWI6_9GLOM</name>